<comment type="subcellular location">
    <subcellularLocation>
        <location evidence="1">Cell inner membrane</location>
        <topology evidence="1">Peripheral membrane protein</topology>
    </subcellularLocation>
</comment>
<reference evidence="18 19" key="1">
    <citation type="submission" date="2016-10" db="EMBL/GenBank/DDBJ databases">
        <authorList>
            <person name="de Groot N.N."/>
        </authorList>
    </citation>
    <scope>NUCLEOTIDE SEQUENCE [LARGE SCALE GENOMIC DNA]</scope>
    <source>
        <strain evidence="18 19">CGMCC 1.11030</strain>
    </source>
</reference>
<dbReference type="InterPro" id="IPR050319">
    <property type="entry name" value="ABC_transp_ATP-bind"/>
</dbReference>
<dbReference type="GO" id="GO:0005524">
    <property type="term" value="F:ATP binding"/>
    <property type="evidence" value="ECO:0007669"/>
    <property type="project" value="UniProtKB-KW"/>
</dbReference>
<keyword evidence="6" id="KW-0677">Repeat</keyword>
<dbReference type="GO" id="GO:0016887">
    <property type="term" value="F:ATP hydrolysis activity"/>
    <property type="evidence" value="ECO:0007669"/>
    <property type="project" value="InterPro"/>
</dbReference>
<dbReference type="EC" id="7.4.2.10" evidence="14"/>
<dbReference type="PROSITE" id="PS00211">
    <property type="entry name" value="ABC_TRANSPORTER_1"/>
    <property type="match status" value="1"/>
</dbReference>
<dbReference type="PROSITE" id="PS50893">
    <property type="entry name" value="ABC_TRANSPORTER_2"/>
    <property type="match status" value="1"/>
</dbReference>
<keyword evidence="11" id="KW-0472">Membrane</keyword>
<evidence type="ECO:0000256" key="4">
    <source>
        <dbReference type="ARBA" id="ARBA00022475"/>
    </source>
</evidence>
<keyword evidence="10" id="KW-1278">Translocase</keyword>
<evidence type="ECO:0000256" key="13">
    <source>
        <dbReference type="ARBA" id="ARBA00038416"/>
    </source>
</evidence>
<evidence type="ECO:0000256" key="11">
    <source>
        <dbReference type="ARBA" id="ARBA00023136"/>
    </source>
</evidence>
<evidence type="ECO:0000256" key="10">
    <source>
        <dbReference type="ARBA" id="ARBA00022967"/>
    </source>
</evidence>
<keyword evidence="19" id="KW-1185">Reference proteome</keyword>
<comment type="similarity">
    <text evidence="13">Belongs to the ABC transporter superfamily. Glutathione importer (TC 3.A.1.5.11) family.</text>
</comment>
<evidence type="ECO:0000256" key="6">
    <source>
        <dbReference type="ARBA" id="ARBA00022737"/>
    </source>
</evidence>
<dbReference type="Gene3D" id="3.40.50.300">
    <property type="entry name" value="P-loop containing nucleotide triphosphate hydrolases"/>
    <property type="match status" value="1"/>
</dbReference>
<dbReference type="PANTHER" id="PTHR43776">
    <property type="entry name" value="TRANSPORT ATP-BINDING PROTEIN"/>
    <property type="match status" value="1"/>
</dbReference>
<dbReference type="EMBL" id="FOQH01000001">
    <property type="protein sequence ID" value="SFH64630.1"/>
    <property type="molecule type" value="Genomic_DNA"/>
</dbReference>
<comment type="subunit">
    <text evidence="2">The complex is composed of two ATP-binding proteins (GsiA), two transmembrane proteins (GsiC and GsiD) and a solute-binding protein (GsiB).</text>
</comment>
<protein>
    <recommendedName>
        <fullName evidence="15">Glutathione import ATP-binding protein GsiA</fullName>
        <ecNumber evidence="14">7.4.2.10</ecNumber>
    </recommendedName>
</protein>
<dbReference type="SUPFAM" id="SSF52540">
    <property type="entry name" value="P-loop containing nucleoside triphosphate hydrolases"/>
    <property type="match status" value="1"/>
</dbReference>
<dbReference type="NCBIfam" id="TIGR01727">
    <property type="entry name" value="oligo_HPY"/>
    <property type="match status" value="1"/>
</dbReference>
<dbReference type="Pfam" id="PF00005">
    <property type="entry name" value="ABC_tran"/>
    <property type="match status" value="1"/>
</dbReference>
<dbReference type="PANTHER" id="PTHR43776:SF15">
    <property type="entry name" value="GLUTATHIONE IMPORT ATP-BINDING PROTEIN GSIA"/>
    <property type="match status" value="1"/>
</dbReference>
<evidence type="ECO:0000256" key="14">
    <source>
        <dbReference type="ARBA" id="ARBA00039050"/>
    </source>
</evidence>
<keyword evidence="3" id="KW-0813">Transport</keyword>
<evidence type="ECO:0000256" key="1">
    <source>
        <dbReference type="ARBA" id="ARBA00004417"/>
    </source>
</evidence>
<evidence type="ECO:0000256" key="7">
    <source>
        <dbReference type="ARBA" id="ARBA00022741"/>
    </source>
</evidence>
<evidence type="ECO:0000256" key="12">
    <source>
        <dbReference type="ARBA" id="ARBA00037530"/>
    </source>
</evidence>
<sequence length="340" mass="36521">MLLEARHLVKRFDVGGGLFRRAGQVHAVEDVSFGIEPGRTFALVGESGCGKTTVAKLMLLLERPTAGEVVYRGRAVSGLSGGALTEFRSEVQAVFQDPYSSLNPRLRVGRIVSEPLLVHNRMSGAEARKRVDEALEVVGLPRAAAKLYPHEFSGGQRQRIAIARALALRPKALVLDEPTSALDVSIRAQILNLLSDIQEEFGLAYLIIAHDLALVEHFSHETGVMYLGALVEWGPTQTVFDRPRHPYTQALLASAPHPDPDHPPPGDVIRGEIGSALSPPAGCRFHPRCPHAFAPCDRAEPATTDTGQGAWARCHLLDAGAPAPVRRGEPARAGAAGRPA</sequence>
<dbReference type="InterPro" id="IPR003439">
    <property type="entry name" value="ABC_transporter-like_ATP-bd"/>
</dbReference>
<comment type="function">
    <text evidence="12">Part of the ABC transporter complex GsiABCD involved in glutathione import. Responsible for energy coupling to the transport system.</text>
</comment>
<dbReference type="CDD" id="cd03257">
    <property type="entry name" value="ABC_NikE_OppD_transporters"/>
    <property type="match status" value="1"/>
</dbReference>
<feature type="domain" description="ABC transporter" evidence="17">
    <location>
        <begin position="3"/>
        <end position="252"/>
    </location>
</feature>
<dbReference type="GO" id="GO:0015833">
    <property type="term" value="P:peptide transport"/>
    <property type="evidence" value="ECO:0007669"/>
    <property type="project" value="InterPro"/>
</dbReference>
<dbReference type="RefSeq" id="WP_092857067.1">
    <property type="nucleotide sequence ID" value="NZ_FOQH01000001.1"/>
</dbReference>
<evidence type="ECO:0000256" key="2">
    <source>
        <dbReference type="ARBA" id="ARBA00011469"/>
    </source>
</evidence>
<dbReference type="AlphaFoldDB" id="A0A1I3BR32"/>
<keyword evidence="9 18" id="KW-0067">ATP-binding</keyword>
<proteinExistence type="inferred from homology"/>
<evidence type="ECO:0000259" key="17">
    <source>
        <dbReference type="PROSITE" id="PS50893"/>
    </source>
</evidence>
<keyword evidence="5" id="KW-0997">Cell inner membrane</keyword>
<dbReference type="FunFam" id="3.40.50.300:FF:000016">
    <property type="entry name" value="Oligopeptide ABC transporter ATP-binding component"/>
    <property type="match status" value="1"/>
</dbReference>
<dbReference type="InterPro" id="IPR013563">
    <property type="entry name" value="Oligopep_ABC_C"/>
</dbReference>
<organism evidence="18 19">
    <name type="scientific">Albimonas pacifica</name>
    <dbReference type="NCBI Taxonomy" id="1114924"/>
    <lineage>
        <taxon>Bacteria</taxon>
        <taxon>Pseudomonadati</taxon>
        <taxon>Pseudomonadota</taxon>
        <taxon>Alphaproteobacteria</taxon>
        <taxon>Rhodobacterales</taxon>
        <taxon>Paracoccaceae</taxon>
        <taxon>Albimonas</taxon>
    </lineage>
</organism>
<dbReference type="InterPro" id="IPR017871">
    <property type="entry name" value="ABC_transporter-like_CS"/>
</dbReference>
<keyword evidence="8" id="KW-0378">Hydrolase</keyword>
<gene>
    <name evidence="18" type="ORF">SAMN05216258_101275</name>
</gene>
<keyword evidence="7" id="KW-0547">Nucleotide-binding</keyword>
<dbReference type="GO" id="GO:0005886">
    <property type="term" value="C:plasma membrane"/>
    <property type="evidence" value="ECO:0007669"/>
    <property type="project" value="UniProtKB-SubCell"/>
</dbReference>
<evidence type="ECO:0000313" key="19">
    <source>
        <dbReference type="Proteomes" id="UP000199377"/>
    </source>
</evidence>
<dbReference type="Proteomes" id="UP000199377">
    <property type="component" value="Unassembled WGS sequence"/>
</dbReference>
<evidence type="ECO:0000256" key="5">
    <source>
        <dbReference type="ARBA" id="ARBA00022519"/>
    </source>
</evidence>
<evidence type="ECO:0000256" key="3">
    <source>
        <dbReference type="ARBA" id="ARBA00022448"/>
    </source>
</evidence>
<evidence type="ECO:0000256" key="9">
    <source>
        <dbReference type="ARBA" id="ARBA00022840"/>
    </source>
</evidence>
<dbReference type="InterPro" id="IPR027417">
    <property type="entry name" value="P-loop_NTPase"/>
</dbReference>
<name>A0A1I3BR32_9RHOB</name>
<dbReference type="Pfam" id="PF08352">
    <property type="entry name" value="oligo_HPY"/>
    <property type="match status" value="1"/>
</dbReference>
<keyword evidence="4" id="KW-1003">Cell membrane</keyword>
<accession>A0A1I3BR32</accession>
<evidence type="ECO:0000256" key="16">
    <source>
        <dbReference type="ARBA" id="ARBA00047640"/>
    </source>
</evidence>
<dbReference type="SMART" id="SM00382">
    <property type="entry name" value="AAA"/>
    <property type="match status" value="1"/>
</dbReference>
<comment type="catalytic activity">
    <reaction evidence="16">
        <text>glutathione(out) + ATP + H2O = glutathione(in) + ADP + phosphate + H(+)</text>
        <dbReference type="Rhea" id="RHEA:29791"/>
        <dbReference type="ChEBI" id="CHEBI:15377"/>
        <dbReference type="ChEBI" id="CHEBI:15378"/>
        <dbReference type="ChEBI" id="CHEBI:30616"/>
        <dbReference type="ChEBI" id="CHEBI:43474"/>
        <dbReference type="ChEBI" id="CHEBI:57925"/>
        <dbReference type="ChEBI" id="CHEBI:456216"/>
        <dbReference type="EC" id="7.4.2.10"/>
    </reaction>
</comment>
<evidence type="ECO:0000313" key="18">
    <source>
        <dbReference type="EMBL" id="SFH64630.1"/>
    </source>
</evidence>
<dbReference type="GO" id="GO:0055085">
    <property type="term" value="P:transmembrane transport"/>
    <property type="evidence" value="ECO:0007669"/>
    <property type="project" value="UniProtKB-ARBA"/>
</dbReference>
<dbReference type="OrthoDB" id="9802264at2"/>
<evidence type="ECO:0000256" key="15">
    <source>
        <dbReference type="ARBA" id="ARBA00041187"/>
    </source>
</evidence>
<dbReference type="STRING" id="1114924.SAMN05216258_101275"/>
<evidence type="ECO:0000256" key="8">
    <source>
        <dbReference type="ARBA" id="ARBA00022801"/>
    </source>
</evidence>
<dbReference type="InterPro" id="IPR003593">
    <property type="entry name" value="AAA+_ATPase"/>
</dbReference>